<protein>
    <recommendedName>
        <fullName evidence="4">Galactose oxidase-like Early set domain-containing protein</fullName>
    </recommendedName>
</protein>
<dbReference type="Pfam" id="PF09118">
    <property type="entry name" value="GO-like_E_set"/>
    <property type="match status" value="1"/>
</dbReference>
<evidence type="ECO:0000313" key="3">
    <source>
        <dbReference type="EnsemblPlants" id="EMT23870"/>
    </source>
</evidence>
<dbReference type="Pfam" id="PF07250">
    <property type="entry name" value="Glyoxal_oxid_N"/>
    <property type="match status" value="1"/>
</dbReference>
<dbReference type="EnsemblPlants" id="EMT23870">
    <property type="protein sequence ID" value="EMT23870"/>
    <property type="gene ID" value="F775_01170"/>
</dbReference>
<evidence type="ECO:0000259" key="1">
    <source>
        <dbReference type="Pfam" id="PF07250"/>
    </source>
</evidence>
<name>M8BG09_AEGTA</name>
<dbReference type="PANTHER" id="PTHR32208">
    <property type="entry name" value="SECRETED PROTEIN-RELATED"/>
    <property type="match status" value="1"/>
</dbReference>
<dbReference type="Gene3D" id="2.60.40.10">
    <property type="entry name" value="Immunoglobulins"/>
    <property type="match status" value="1"/>
</dbReference>
<organism evidence="3">
    <name type="scientific">Aegilops tauschii</name>
    <name type="common">Tausch's goatgrass</name>
    <name type="synonym">Aegilops squarrosa</name>
    <dbReference type="NCBI Taxonomy" id="37682"/>
    <lineage>
        <taxon>Eukaryota</taxon>
        <taxon>Viridiplantae</taxon>
        <taxon>Streptophyta</taxon>
        <taxon>Embryophyta</taxon>
        <taxon>Tracheophyta</taxon>
        <taxon>Spermatophyta</taxon>
        <taxon>Magnoliopsida</taxon>
        <taxon>Liliopsida</taxon>
        <taxon>Poales</taxon>
        <taxon>Poaceae</taxon>
        <taxon>BOP clade</taxon>
        <taxon>Pooideae</taxon>
        <taxon>Triticodae</taxon>
        <taxon>Triticeae</taxon>
        <taxon>Triticinae</taxon>
        <taxon>Aegilops</taxon>
    </lineage>
</organism>
<dbReference type="InterPro" id="IPR011043">
    <property type="entry name" value="Gal_Oxase/kelch_b-propeller"/>
</dbReference>
<dbReference type="PANTHER" id="PTHR32208:SF104">
    <property type="entry name" value="OS05G0559000 PROTEIN"/>
    <property type="match status" value="1"/>
</dbReference>
<dbReference type="Gene3D" id="2.130.10.80">
    <property type="entry name" value="Galactose oxidase/kelch, beta-propeller"/>
    <property type="match status" value="1"/>
</dbReference>
<dbReference type="InterPro" id="IPR009880">
    <property type="entry name" value="Glyoxal_oxidase_N"/>
</dbReference>
<proteinExistence type="predicted"/>
<dbReference type="InterPro" id="IPR013783">
    <property type="entry name" value="Ig-like_fold"/>
</dbReference>
<dbReference type="CDD" id="cd02851">
    <property type="entry name" value="E_set_GO_C"/>
    <property type="match status" value="1"/>
</dbReference>
<evidence type="ECO:0008006" key="4">
    <source>
        <dbReference type="Google" id="ProtNLM"/>
    </source>
</evidence>
<dbReference type="InterPro" id="IPR037293">
    <property type="entry name" value="Gal_Oxidase_central_sf"/>
</dbReference>
<dbReference type="InterPro" id="IPR015202">
    <property type="entry name" value="GO-like_E_set"/>
</dbReference>
<feature type="domain" description="Glyoxal oxidase N-terminal" evidence="1">
    <location>
        <begin position="118"/>
        <end position="333"/>
    </location>
</feature>
<dbReference type="AlphaFoldDB" id="M8BG09"/>
<sequence length="467" mass="52122">MARSSSLLRTGVLAMALLASFLGVEALFDPFNIFGGRPESDYLDPFGGRPTKSPPPPRTEREETGAAQPNTMGLTRVPPLGEPSKASHDTMTIKVTVRDDKPDGAWTIVSDNSGVSAMHLAIMRHGRAIMFDTATTGRSLMRLRFDNCRVDPRRHKTDCWAHAVEFDYTTGAVRPLKILTDTWCSAGGFDAEGNLVQSGGYFEGDRTVRYLSPCHTCDWKEHPYSLFEGRWYATQQVLPDGRFAIFGGRRAFSFEHLPKPGMFNHQSVPLALLRDTTDDVENNLYPFVNLLPDGNLFIFANDRGIIFDHRSEIVIRDIPPLPGGARNYPASAIGVDFPTEVRVERFTPPYLDGRRHVANRPIIDPHSLPREGMRYGAKYTFRFRTPLDPVVEADVMVTMYAPPFTTHGYSMNQRLLILSVTSYIPDPQGYAITVDAPGKPELAPPAYYLVYVLAKDVPSVAVWVKIQ</sequence>
<dbReference type="SUPFAM" id="SSF50965">
    <property type="entry name" value="Galactose oxidase, central domain"/>
    <property type="match status" value="1"/>
</dbReference>
<accession>M8BG09</accession>
<evidence type="ECO:0000259" key="2">
    <source>
        <dbReference type="Pfam" id="PF09118"/>
    </source>
</evidence>
<feature type="domain" description="Galactose oxidase-like Early set" evidence="2">
    <location>
        <begin position="368"/>
        <end position="466"/>
    </location>
</feature>
<reference evidence="3" key="1">
    <citation type="submission" date="2015-06" db="UniProtKB">
        <authorList>
            <consortium name="EnsemblPlants"/>
        </authorList>
    </citation>
    <scope>IDENTIFICATION</scope>
</reference>
<dbReference type="SUPFAM" id="SSF81296">
    <property type="entry name" value="E set domains"/>
    <property type="match status" value="1"/>
</dbReference>
<dbReference type="InterPro" id="IPR014756">
    <property type="entry name" value="Ig_E-set"/>
</dbReference>